<organism evidence="1 2">
    <name type="scientific">Streptosporangium jomthongense</name>
    <dbReference type="NCBI Taxonomy" id="1193683"/>
    <lineage>
        <taxon>Bacteria</taxon>
        <taxon>Bacillati</taxon>
        <taxon>Actinomycetota</taxon>
        <taxon>Actinomycetes</taxon>
        <taxon>Streptosporangiales</taxon>
        <taxon>Streptosporangiaceae</taxon>
        <taxon>Streptosporangium</taxon>
    </lineage>
</organism>
<dbReference type="RefSeq" id="WP_386196967.1">
    <property type="nucleotide sequence ID" value="NZ_JBHSBC010000058.1"/>
</dbReference>
<dbReference type="EMBL" id="JBHSBC010000058">
    <property type="protein sequence ID" value="MFC3986597.1"/>
    <property type="molecule type" value="Genomic_DNA"/>
</dbReference>
<evidence type="ECO:0000313" key="2">
    <source>
        <dbReference type="Proteomes" id="UP001595698"/>
    </source>
</evidence>
<gene>
    <name evidence="1" type="ORF">ACFOYY_41155</name>
</gene>
<dbReference type="Proteomes" id="UP001595698">
    <property type="component" value="Unassembled WGS sequence"/>
</dbReference>
<protein>
    <submittedName>
        <fullName evidence="1">Uncharacterized protein</fullName>
    </submittedName>
</protein>
<accession>A0ABV8FD38</accession>
<keyword evidence="2" id="KW-1185">Reference proteome</keyword>
<evidence type="ECO:0000313" key="1">
    <source>
        <dbReference type="EMBL" id="MFC3986597.1"/>
    </source>
</evidence>
<proteinExistence type="predicted"/>
<comment type="caution">
    <text evidence="1">The sequence shown here is derived from an EMBL/GenBank/DDBJ whole genome shotgun (WGS) entry which is preliminary data.</text>
</comment>
<sequence>MRTIAAEQSIGATLLQARVPHGKVDTIAASFARRPDVGSVDIVMGGEEIDVPVIADPADLDRLPFLHRAE</sequence>
<reference evidence="2" key="1">
    <citation type="journal article" date="2019" name="Int. J. Syst. Evol. Microbiol.">
        <title>The Global Catalogue of Microorganisms (GCM) 10K type strain sequencing project: providing services to taxonomists for standard genome sequencing and annotation.</title>
        <authorList>
            <consortium name="The Broad Institute Genomics Platform"/>
            <consortium name="The Broad Institute Genome Sequencing Center for Infectious Disease"/>
            <person name="Wu L."/>
            <person name="Ma J."/>
        </authorList>
    </citation>
    <scope>NUCLEOTIDE SEQUENCE [LARGE SCALE GENOMIC DNA]</scope>
    <source>
        <strain evidence="2">TBRC 7912</strain>
    </source>
</reference>
<name>A0ABV8FD38_9ACTN</name>